<reference evidence="3" key="1">
    <citation type="submission" date="2011-07" db="EMBL/GenBank/DDBJ databases">
        <title>Divergent evolution of antigenic variation in African trypanosomes.</title>
        <authorList>
            <person name="Jackson A.P."/>
            <person name="Berry A."/>
            <person name="Allison H.C."/>
            <person name="Burton P."/>
            <person name="Anderson J."/>
            <person name="Aslett M."/>
            <person name="Brown R."/>
            <person name="Corton N."/>
            <person name="Harris D."/>
            <person name="Hauser H."/>
            <person name="Gamble J."/>
            <person name="Gilderthorp R."/>
            <person name="McQuillan J."/>
            <person name="Quail M.A."/>
            <person name="Sanders M."/>
            <person name="Van Tonder A."/>
            <person name="Ginger M.L."/>
            <person name="Donelson J.E."/>
            <person name="Field M.C."/>
            <person name="Barry J.D."/>
            <person name="Berriman M."/>
            <person name="Hertz-Fowler C."/>
        </authorList>
    </citation>
    <scope>NUCLEOTIDE SEQUENCE [LARGE SCALE GENOMIC DNA]</scope>
    <source>
        <strain evidence="3">IL3000</strain>
    </source>
</reference>
<sequence length="161" mass="18402">MLTCNARTLAQCHNSVKGQSGRCKREVLVLHWPRTASSARRREPLPPLTNNSRRGRSENRWCVFPPTSFLALPRNSRSLIRSIIYLYIYSATISSYFSFPPPLCLFHLSQTPLLHLRARCHLLMQGALNIIMSMMAAVITTETIMYMRGKEPAHRCNAVEE</sequence>
<feature type="transmembrane region" description="Helical" evidence="1">
    <location>
        <begin position="79"/>
        <end position="99"/>
    </location>
</feature>
<keyword evidence="1" id="KW-0472">Membrane</keyword>
<organism evidence="2 3">
    <name type="scientific">Trypanosoma congolense (strain IL3000)</name>
    <dbReference type="NCBI Taxonomy" id="1068625"/>
    <lineage>
        <taxon>Eukaryota</taxon>
        <taxon>Discoba</taxon>
        <taxon>Euglenozoa</taxon>
        <taxon>Kinetoplastea</taxon>
        <taxon>Metakinetoplastina</taxon>
        <taxon>Trypanosomatida</taxon>
        <taxon>Trypanosomatidae</taxon>
        <taxon>Trypanosoma</taxon>
        <taxon>Nannomonas</taxon>
    </lineage>
</organism>
<gene>
    <name evidence="2" type="ORF">TCIL3000_0_32650</name>
</gene>
<comment type="caution">
    <text evidence="2">The sequence shown here is derived from an EMBL/GenBank/DDBJ whole genome shotgun (WGS) entry which is preliminary data.</text>
</comment>
<dbReference type="Proteomes" id="UP000000702">
    <property type="component" value="Unassembled WGS sequence"/>
</dbReference>
<reference evidence="2 3" key="2">
    <citation type="journal article" date="2012" name="Proc. Natl. Acad. Sci. U.S.A.">
        <title>Antigenic diversity is generated by distinct evolutionary mechanisms in African trypanosome species.</title>
        <authorList>
            <person name="Jackson A.P."/>
            <person name="Berry A."/>
            <person name="Aslett M."/>
            <person name="Allison H.C."/>
            <person name="Burton P."/>
            <person name="Vavrova-Anderson J."/>
            <person name="Brown R."/>
            <person name="Browne H."/>
            <person name="Corton N."/>
            <person name="Hauser H."/>
            <person name="Gamble J."/>
            <person name="Gilderthorp R."/>
            <person name="Marcello L."/>
            <person name="McQuillan J."/>
            <person name="Otto T.D."/>
            <person name="Quail M.A."/>
            <person name="Sanders M.J."/>
            <person name="van Tonder A."/>
            <person name="Ginger M.L."/>
            <person name="Field M.C."/>
            <person name="Barry J.D."/>
            <person name="Hertz-Fowler C."/>
            <person name="Berriman M."/>
        </authorList>
    </citation>
    <scope>NUCLEOTIDE SEQUENCE [LARGE SCALE GENOMIC DNA]</scope>
    <source>
        <strain evidence="2 3">IL3000</strain>
    </source>
</reference>
<evidence type="ECO:0000313" key="3">
    <source>
        <dbReference type="Proteomes" id="UP000000702"/>
    </source>
</evidence>
<dbReference type="VEuPathDB" id="TriTrypDB:TcIL3000_0_32650"/>
<keyword evidence="1" id="KW-1133">Transmembrane helix</keyword>
<evidence type="ECO:0000313" key="2">
    <source>
        <dbReference type="EMBL" id="CCD12382.1"/>
    </source>
</evidence>
<accession>F9W5D1</accession>
<evidence type="ECO:0000256" key="1">
    <source>
        <dbReference type="SAM" id="Phobius"/>
    </source>
</evidence>
<feature type="transmembrane region" description="Helical" evidence="1">
    <location>
        <begin position="122"/>
        <end position="140"/>
    </location>
</feature>
<dbReference type="EMBL" id="CAEQ01000700">
    <property type="protein sequence ID" value="CCD12382.1"/>
    <property type="molecule type" value="Genomic_DNA"/>
</dbReference>
<name>F9W5D1_TRYCI</name>
<proteinExistence type="predicted"/>
<keyword evidence="3" id="KW-1185">Reference proteome</keyword>
<protein>
    <submittedName>
        <fullName evidence="2">WGS project CAEQ00000000 data, annotated contig 1313</fullName>
    </submittedName>
</protein>
<keyword evidence="1" id="KW-0812">Transmembrane</keyword>
<dbReference type="AlphaFoldDB" id="F9W5D1"/>